<dbReference type="AlphaFoldDB" id="A0A4C1W2G5"/>
<sequence length="249" mass="27695">MEGNKPPEFTLTGRNVTGIEYLKEEGLGRWRGIGAGVRLWVMEEKWATQEPSFRAKGNSRDLPMFLCEHKPRHLFAAATFCLISISFVILECYYCDGSKDHASDVAAYRFPLIGFMRSVFRFSWKSTSLYLINNEAGNFDELTGLTAPARARERVSTEWKHDCGIETAVPVLRIDDSSIAAVTEVKVLGVHLDLKFGKHATEIGENVAKSFVKCALSRMCAISWGLKQLALKLICKATFGAAITYTSAV</sequence>
<name>A0A4C1W2G5_EUMVA</name>
<organism evidence="1 2">
    <name type="scientific">Eumeta variegata</name>
    <name type="common">Bagworm moth</name>
    <name type="synonym">Eumeta japonica</name>
    <dbReference type="NCBI Taxonomy" id="151549"/>
    <lineage>
        <taxon>Eukaryota</taxon>
        <taxon>Metazoa</taxon>
        <taxon>Ecdysozoa</taxon>
        <taxon>Arthropoda</taxon>
        <taxon>Hexapoda</taxon>
        <taxon>Insecta</taxon>
        <taxon>Pterygota</taxon>
        <taxon>Neoptera</taxon>
        <taxon>Endopterygota</taxon>
        <taxon>Lepidoptera</taxon>
        <taxon>Glossata</taxon>
        <taxon>Ditrysia</taxon>
        <taxon>Tineoidea</taxon>
        <taxon>Psychidae</taxon>
        <taxon>Oiketicinae</taxon>
        <taxon>Eumeta</taxon>
    </lineage>
</organism>
<gene>
    <name evidence="1" type="ORF">EVAR_35965_1</name>
</gene>
<keyword evidence="2" id="KW-1185">Reference proteome</keyword>
<evidence type="ECO:0000313" key="2">
    <source>
        <dbReference type="Proteomes" id="UP000299102"/>
    </source>
</evidence>
<evidence type="ECO:0000313" key="1">
    <source>
        <dbReference type="EMBL" id="GBP45696.1"/>
    </source>
</evidence>
<reference evidence="1 2" key="1">
    <citation type="journal article" date="2019" name="Commun. Biol.">
        <title>The bagworm genome reveals a unique fibroin gene that provides high tensile strength.</title>
        <authorList>
            <person name="Kono N."/>
            <person name="Nakamura H."/>
            <person name="Ohtoshi R."/>
            <person name="Tomita M."/>
            <person name="Numata K."/>
            <person name="Arakawa K."/>
        </authorList>
    </citation>
    <scope>NUCLEOTIDE SEQUENCE [LARGE SCALE GENOMIC DNA]</scope>
</reference>
<dbReference type="Proteomes" id="UP000299102">
    <property type="component" value="Unassembled WGS sequence"/>
</dbReference>
<protein>
    <submittedName>
        <fullName evidence="1">Uncharacterized protein</fullName>
    </submittedName>
</protein>
<accession>A0A4C1W2G5</accession>
<comment type="caution">
    <text evidence="1">The sequence shown here is derived from an EMBL/GenBank/DDBJ whole genome shotgun (WGS) entry which is preliminary data.</text>
</comment>
<proteinExistence type="predicted"/>
<dbReference type="EMBL" id="BGZK01000469">
    <property type="protein sequence ID" value="GBP45696.1"/>
    <property type="molecule type" value="Genomic_DNA"/>
</dbReference>